<keyword evidence="3" id="KW-0804">Transcription</keyword>
<evidence type="ECO:0000313" key="6">
    <source>
        <dbReference type="Proteomes" id="UP000192277"/>
    </source>
</evidence>
<feature type="domain" description="HTH hxlR-type" evidence="4">
    <location>
        <begin position="29"/>
        <end position="128"/>
    </location>
</feature>
<accession>A0ABX3NN03</accession>
<dbReference type="SUPFAM" id="SSF46785">
    <property type="entry name" value="Winged helix' DNA-binding domain"/>
    <property type="match status" value="1"/>
</dbReference>
<protein>
    <submittedName>
        <fullName evidence="5">HxlR family transcriptional regulator</fullName>
    </submittedName>
</protein>
<dbReference type="InterPro" id="IPR036390">
    <property type="entry name" value="WH_DNA-bd_sf"/>
</dbReference>
<dbReference type="PANTHER" id="PTHR33204">
    <property type="entry name" value="TRANSCRIPTIONAL REGULATOR, MARR FAMILY"/>
    <property type="match status" value="1"/>
</dbReference>
<evidence type="ECO:0000313" key="5">
    <source>
        <dbReference type="EMBL" id="OQP40270.1"/>
    </source>
</evidence>
<dbReference type="EMBL" id="LWBO01000077">
    <property type="protein sequence ID" value="OQP40270.1"/>
    <property type="molecule type" value="Genomic_DNA"/>
</dbReference>
<dbReference type="PROSITE" id="PS51118">
    <property type="entry name" value="HTH_HXLR"/>
    <property type="match status" value="1"/>
</dbReference>
<keyword evidence="6" id="KW-1185">Reference proteome</keyword>
<name>A0ABX3NN03_9BACT</name>
<proteinExistence type="predicted"/>
<dbReference type="InterPro" id="IPR002577">
    <property type="entry name" value="HTH_HxlR"/>
</dbReference>
<reference evidence="5 6" key="1">
    <citation type="submission" date="2016-04" db="EMBL/GenBank/DDBJ databases">
        <authorList>
            <person name="Chen L."/>
            <person name="Zhuang W."/>
            <person name="Wang G."/>
        </authorList>
    </citation>
    <scope>NUCLEOTIDE SEQUENCE [LARGE SCALE GENOMIC DNA]</scope>
    <source>
        <strain evidence="6">GR20</strain>
    </source>
</reference>
<dbReference type="PANTHER" id="PTHR33204:SF37">
    <property type="entry name" value="HTH-TYPE TRANSCRIPTIONAL REGULATOR YODB"/>
    <property type="match status" value="1"/>
</dbReference>
<evidence type="ECO:0000256" key="3">
    <source>
        <dbReference type="ARBA" id="ARBA00023163"/>
    </source>
</evidence>
<comment type="caution">
    <text evidence="5">The sequence shown here is derived from an EMBL/GenBank/DDBJ whole genome shotgun (WGS) entry which is preliminary data.</text>
</comment>
<keyword evidence="1" id="KW-0805">Transcription regulation</keyword>
<dbReference type="InterPro" id="IPR036388">
    <property type="entry name" value="WH-like_DNA-bd_sf"/>
</dbReference>
<evidence type="ECO:0000259" key="4">
    <source>
        <dbReference type="PROSITE" id="PS51118"/>
    </source>
</evidence>
<keyword evidence="2" id="KW-0238">DNA-binding</keyword>
<gene>
    <name evidence="5" type="ORF">A4D02_15220</name>
</gene>
<dbReference type="Pfam" id="PF01638">
    <property type="entry name" value="HxlR"/>
    <property type="match status" value="1"/>
</dbReference>
<sequence length="164" mass="18761">MKKSSGSKDTSNYFIFASGKNRNDMRSDCPLNYGIEIFGDKWSLLIIRDLMFFGKRYYNEFLGSAEGIATNLLADRLTMLEKEKIIKKEKDSLHKQRFVYSLTEKGIDLLPIILSIGLWSDKYATIKLNPERDIIIGCAKKGLQQGVAKMKKKLTQEHTSKLKS</sequence>
<evidence type="ECO:0000256" key="2">
    <source>
        <dbReference type="ARBA" id="ARBA00023125"/>
    </source>
</evidence>
<dbReference type="Proteomes" id="UP000192277">
    <property type="component" value="Unassembled WGS sequence"/>
</dbReference>
<organism evidence="5 6">
    <name type="scientific">Niastella koreensis</name>
    <dbReference type="NCBI Taxonomy" id="354356"/>
    <lineage>
        <taxon>Bacteria</taxon>
        <taxon>Pseudomonadati</taxon>
        <taxon>Bacteroidota</taxon>
        <taxon>Chitinophagia</taxon>
        <taxon>Chitinophagales</taxon>
        <taxon>Chitinophagaceae</taxon>
        <taxon>Niastella</taxon>
    </lineage>
</organism>
<dbReference type="Gene3D" id="1.10.10.10">
    <property type="entry name" value="Winged helix-like DNA-binding domain superfamily/Winged helix DNA-binding domain"/>
    <property type="match status" value="1"/>
</dbReference>
<evidence type="ECO:0000256" key="1">
    <source>
        <dbReference type="ARBA" id="ARBA00023015"/>
    </source>
</evidence>
<dbReference type="RefSeq" id="WP_014217841.1">
    <property type="nucleotide sequence ID" value="NZ_LWBO01000077.1"/>
</dbReference>